<keyword evidence="1" id="KW-0812">Transmembrane</keyword>
<dbReference type="AlphaFoldDB" id="A0AAD7C234"/>
<keyword evidence="3" id="KW-1185">Reference proteome</keyword>
<dbReference type="InterPro" id="IPR036537">
    <property type="entry name" value="Adaptor_Cbl_N_dom_sf"/>
</dbReference>
<dbReference type="GO" id="GO:0007166">
    <property type="term" value="P:cell surface receptor signaling pathway"/>
    <property type="evidence" value="ECO:0007669"/>
    <property type="project" value="InterPro"/>
</dbReference>
<sequence length="151" mass="17125">MQHYAVLHSAIATSPVFRMTAGEFAPFPYIGVACGVVMSVLEMVREVKRNREDLRELCEGIGRILNIVQNEIGNHGSEGVDKFKDLCEGFQRCLREILESVKKLAKKPQGFRGHAKEIFRLDSTKGKIAGHQRKIEEVRKDFIVCEPHSWS</sequence>
<name>A0AAD7C234_9AGAR</name>
<dbReference type="Gene3D" id="1.20.930.20">
    <property type="entry name" value="Adaptor protein Cbl, N-terminal domain"/>
    <property type="match status" value="1"/>
</dbReference>
<keyword evidence="1" id="KW-0472">Membrane</keyword>
<organism evidence="2 3">
    <name type="scientific">Roridomyces roridus</name>
    <dbReference type="NCBI Taxonomy" id="1738132"/>
    <lineage>
        <taxon>Eukaryota</taxon>
        <taxon>Fungi</taxon>
        <taxon>Dikarya</taxon>
        <taxon>Basidiomycota</taxon>
        <taxon>Agaricomycotina</taxon>
        <taxon>Agaricomycetes</taxon>
        <taxon>Agaricomycetidae</taxon>
        <taxon>Agaricales</taxon>
        <taxon>Marasmiineae</taxon>
        <taxon>Mycenaceae</taxon>
        <taxon>Roridomyces</taxon>
    </lineage>
</organism>
<evidence type="ECO:0000256" key="1">
    <source>
        <dbReference type="SAM" id="Phobius"/>
    </source>
</evidence>
<evidence type="ECO:0000313" key="2">
    <source>
        <dbReference type="EMBL" id="KAJ7635355.1"/>
    </source>
</evidence>
<protein>
    <submittedName>
        <fullName evidence="2">Uncharacterized protein</fullName>
    </submittedName>
</protein>
<accession>A0AAD7C234</accession>
<dbReference type="Proteomes" id="UP001221142">
    <property type="component" value="Unassembled WGS sequence"/>
</dbReference>
<dbReference type="EMBL" id="JARKIF010000007">
    <property type="protein sequence ID" value="KAJ7635355.1"/>
    <property type="molecule type" value="Genomic_DNA"/>
</dbReference>
<dbReference type="CDD" id="cd21037">
    <property type="entry name" value="MLKL_NTD"/>
    <property type="match status" value="1"/>
</dbReference>
<proteinExistence type="predicted"/>
<dbReference type="InterPro" id="IPR059179">
    <property type="entry name" value="MLKL-like_MCAfunc"/>
</dbReference>
<gene>
    <name evidence="2" type="ORF">FB45DRAFT_483981</name>
</gene>
<comment type="caution">
    <text evidence="2">The sequence shown here is derived from an EMBL/GenBank/DDBJ whole genome shotgun (WGS) entry which is preliminary data.</text>
</comment>
<reference evidence="2" key="1">
    <citation type="submission" date="2023-03" db="EMBL/GenBank/DDBJ databases">
        <title>Massive genome expansion in bonnet fungi (Mycena s.s.) driven by repeated elements and novel gene families across ecological guilds.</title>
        <authorList>
            <consortium name="Lawrence Berkeley National Laboratory"/>
            <person name="Harder C.B."/>
            <person name="Miyauchi S."/>
            <person name="Viragh M."/>
            <person name="Kuo A."/>
            <person name="Thoen E."/>
            <person name="Andreopoulos B."/>
            <person name="Lu D."/>
            <person name="Skrede I."/>
            <person name="Drula E."/>
            <person name="Henrissat B."/>
            <person name="Morin E."/>
            <person name="Kohler A."/>
            <person name="Barry K."/>
            <person name="LaButti K."/>
            <person name="Morin E."/>
            <person name="Salamov A."/>
            <person name="Lipzen A."/>
            <person name="Mereny Z."/>
            <person name="Hegedus B."/>
            <person name="Baldrian P."/>
            <person name="Stursova M."/>
            <person name="Weitz H."/>
            <person name="Taylor A."/>
            <person name="Grigoriev I.V."/>
            <person name="Nagy L.G."/>
            <person name="Martin F."/>
            <person name="Kauserud H."/>
        </authorList>
    </citation>
    <scope>NUCLEOTIDE SEQUENCE</scope>
    <source>
        <strain evidence="2">9284</strain>
    </source>
</reference>
<evidence type="ECO:0000313" key="3">
    <source>
        <dbReference type="Proteomes" id="UP001221142"/>
    </source>
</evidence>
<feature type="transmembrane region" description="Helical" evidence="1">
    <location>
        <begin position="24"/>
        <end position="44"/>
    </location>
</feature>
<keyword evidence="1" id="KW-1133">Transmembrane helix</keyword>